<evidence type="ECO:0000256" key="8">
    <source>
        <dbReference type="ARBA" id="ARBA00022842"/>
    </source>
</evidence>
<dbReference type="GO" id="GO:0003677">
    <property type="term" value="F:DNA binding"/>
    <property type="evidence" value="ECO:0007669"/>
    <property type="project" value="UniProtKB-KW"/>
</dbReference>
<evidence type="ECO:0000256" key="4">
    <source>
        <dbReference type="ARBA" id="ARBA00022723"/>
    </source>
</evidence>
<keyword evidence="7 13" id="KW-0378">Hydrolase</keyword>
<dbReference type="FunFam" id="3.30.420.10:FF:000002">
    <property type="entry name" value="Crossover junction endodeoxyribonuclease RuvC"/>
    <property type="match status" value="1"/>
</dbReference>
<name>A0A6H1UBN0_9GAMM</name>
<dbReference type="EC" id="3.1.21.10" evidence="13 14"/>
<dbReference type="GO" id="GO:0006281">
    <property type="term" value="P:DNA repair"/>
    <property type="evidence" value="ECO:0007669"/>
    <property type="project" value="UniProtKB-UniRule"/>
</dbReference>
<evidence type="ECO:0000256" key="12">
    <source>
        <dbReference type="ARBA" id="ARBA00029354"/>
    </source>
</evidence>
<comment type="function">
    <text evidence="13">The RuvA-RuvB-RuvC complex processes Holliday junction (HJ) DNA during genetic recombination and DNA repair. Endonuclease that resolves HJ intermediates. Cleaves cruciform DNA by making single-stranded nicks across the HJ at symmetrical positions within the homologous arms, yielding a 5'-phosphate and a 3'-hydroxyl group; requires a central core of homology in the junction. The consensus cleavage sequence is 5'-(A/T)TT(C/G)-3'. Cleavage occurs on the 3'-side of the TT dinucleotide at the point of strand exchange. HJ branch migration catalyzed by RuvA-RuvB allows RuvC to scan DNA until it finds its consensus sequence, where it cleaves and resolves the cruciform DNA.</text>
</comment>
<feature type="active site" evidence="13">
    <location>
        <position position="8"/>
    </location>
</feature>
<organism evidence="15 16">
    <name type="scientific">Ferrimonas lipolytica</name>
    <dbReference type="NCBI Taxonomy" id="2724191"/>
    <lineage>
        <taxon>Bacteria</taxon>
        <taxon>Pseudomonadati</taxon>
        <taxon>Pseudomonadota</taxon>
        <taxon>Gammaproteobacteria</taxon>
        <taxon>Alteromonadales</taxon>
        <taxon>Ferrimonadaceae</taxon>
        <taxon>Ferrimonas</taxon>
    </lineage>
</organism>
<dbReference type="EMBL" id="CP051180">
    <property type="protein sequence ID" value="QIZ76444.1"/>
    <property type="molecule type" value="Genomic_DNA"/>
</dbReference>
<keyword evidence="16" id="KW-1185">Reference proteome</keyword>
<keyword evidence="11 13" id="KW-0234">DNA repair</keyword>
<evidence type="ECO:0000313" key="16">
    <source>
        <dbReference type="Proteomes" id="UP000501602"/>
    </source>
</evidence>
<accession>A0A6H1UBN0</accession>
<dbReference type="Gene3D" id="3.30.420.10">
    <property type="entry name" value="Ribonuclease H-like superfamily/Ribonuclease H"/>
    <property type="match status" value="1"/>
</dbReference>
<feature type="active site" evidence="13">
    <location>
        <position position="67"/>
    </location>
</feature>
<keyword evidence="3 13" id="KW-0540">Nuclease</keyword>
<keyword evidence="10 13" id="KW-0233">DNA recombination</keyword>
<evidence type="ECO:0000256" key="9">
    <source>
        <dbReference type="ARBA" id="ARBA00023125"/>
    </source>
</evidence>
<dbReference type="KEGG" id="fes:HER31_05955"/>
<dbReference type="PANTHER" id="PTHR30194">
    <property type="entry name" value="CROSSOVER JUNCTION ENDODEOXYRIBONUCLEASE RUVC"/>
    <property type="match status" value="1"/>
</dbReference>
<dbReference type="Proteomes" id="UP000501602">
    <property type="component" value="Chromosome"/>
</dbReference>
<dbReference type="GO" id="GO:0048476">
    <property type="term" value="C:Holliday junction resolvase complex"/>
    <property type="evidence" value="ECO:0007669"/>
    <property type="project" value="UniProtKB-UniRule"/>
</dbReference>
<evidence type="ECO:0000256" key="6">
    <source>
        <dbReference type="ARBA" id="ARBA00022763"/>
    </source>
</evidence>
<comment type="similarity">
    <text evidence="1 13">Belongs to the RuvC family.</text>
</comment>
<dbReference type="HAMAP" id="MF_00034">
    <property type="entry name" value="RuvC"/>
    <property type="match status" value="1"/>
</dbReference>
<dbReference type="SUPFAM" id="SSF53098">
    <property type="entry name" value="Ribonuclease H-like"/>
    <property type="match status" value="1"/>
</dbReference>
<keyword evidence="8 13" id="KW-0460">Magnesium</keyword>
<evidence type="ECO:0000256" key="5">
    <source>
        <dbReference type="ARBA" id="ARBA00022759"/>
    </source>
</evidence>
<dbReference type="AlphaFoldDB" id="A0A6H1UBN0"/>
<feature type="binding site" evidence="13">
    <location>
        <position position="139"/>
    </location>
    <ligand>
        <name>Mg(2+)</name>
        <dbReference type="ChEBI" id="CHEBI:18420"/>
        <label>1</label>
    </ligand>
</feature>
<evidence type="ECO:0000256" key="2">
    <source>
        <dbReference type="ARBA" id="ARBA00022490"/>
    </source>
</evidence>
<comment type="cofactor">
    <cofactor evidence="13">
        <name>Mg(2+)</name>
        <dbReference type="ChEBI" id="CHEBI:18420"/>
    </cofactor>
    <text evidence="13">Binds 2 Mg(2+) ion per subunit.</text>
</comment>
<dbReference type="PRINTS" id="PR00696">
    <property type="entry name" value="RSOLVASERUVC"/>
</dbReference>
<protein>
    <recommendedName>
        <fullName evidence="13 14">Crossover junction endodeoxyribonuclease RuvC</fullName>
        <ecNumber evidence="13 14">3.1.21.10</ecNumber>
    </recommendedName>
    <alternativeName>
        <fullName evidence="13">Holliday junction nuclease RuvC</fullName>
    </alternativeName>
    <alternativeName>
        <fullName evidence="13">Holliday junction resolvase RuvC</fullName>
    </alternativeName>
</protein>
<keyword evidence="9 13" id="KW-0238">DNA-binding</keyword>
<reference evidence="15 16" key="1">
    <citation type="submission" date="2020-04" db="EMBL/GenBank/DDBJ databases">
        <title>Ferrimonas sp. S7 isolated from sea water.</title>
        <authorList>
            <person name="Bae S.S."/>
            <person name="Baek K."/>
        </authorList>
    </citation>
    <scope>NUCLEOTIDE SEQUENCE [LARGE SCALE GENOMIC DNA]</scope>
    <source>
        <strain evidence="15 16">S7</strain>
    </source>
</reference>
<gene>
    <name evidence="13 15" type="primary">ruvC</name>
    <name evidence="15" type="ORF">HER31_05955</name>
</gene>
<dbReference type="InterPro" id="IPR020563">
    <property type="entry name" value="X-over_junc_endoDNase_Mg_BS"/>
</dbReference>
<feature type="active site" evidence="13">
    <location>
        <position position="139"/>
    </location>
</feature>
<dbReference type="Pfam" id="PF02075">
    <property type="entry name" value="RuvC"/>
    <property type="match status" value="1"/>
</dbReference>
<proteinExistence type="inferred from homology"/>
<evidence type="ECO:0000256" key="10">
    <source>
        <dbReference type="ARBA" id="ARBA00023172"/>
    </source>
</evidence>
<keyword evidence="2 13" id="KW-0963">Cytoplasm</keyword>
<dbReference type="GO" id="GO:0000287">
    <property type="term" value="F:magnesium ion binding"/>
    <property type="evidence" value="ECO:0007669"/>
    <property type="project" value="UniProtKB-UniRule"/>
</dbReference>
<dbReference type="GO" id="GO:0005737">
    <property type="term" value="C:cytoplasm"/>
    <property type="evidence" value="ECO:0007669"/>
    <property type="project" value="UniProtKB-SubCell"/>
</dbReference>
<dbReference type="CDD" id="cd16962">
    <property type="entry name" value="RuvC"/>
    <property type="match status" value="1"/>
</dbReference>
<dbReference type="InterPro" id="IPR012337">
    <property type="entry name" value="RNaseH-like_sf"/>
</dbReference>
<evidence type="ECO:0000256" key="14">
    <source>
        <dbReference type="NCBIfam" id="TIGR00228"/>
    </source>
</evidence>
<keyword evidence="4 13" id="KW-0479">Metal-binding</keyword>
<dbReference type="InterPro" id="IPR036397">
    <property type="entry name" value="RNaseH_sf"/>
</dbReference>
<evidence type="ECO:0000313" key="15">
    <source>
        <dbReference type="EMBL" id="QIZ76444.1"/>
    </source>
</evidence>
<keyword evidence="5 13" id="KW-0255">Endonuclease</keyword>
<dbReference type="PROSITE" id="PS01321">
    <property type="entry name" value="RUVC"/>
    <property type="match status" value="1"/>
</dbReference>
<dbReference type="PANTHER" id="PTHR30194:SF3">
    <property type="entry name" value="CROSSOVER JUNCTION ENDODEOXYRIBONUCLEASE RUVC"/>
    <property type="match status" value="1"/>
</dbReference>
<dbReference type="InterPro" id="IPR002176">
    <property type="entry name" value="X-over_junc_endoDNase_RuvC"/>
</dbReference>
<evidence type="ECO:0000256" key="3">
    <source>
        <dbReference type="ARBA" id="ARBA00022722"/>
    </source>
</evidence>
<comment type="subunit">
    <text evidence="13">Homodimer which binds Holliday junction (HJ) DNA. The HJ becomes 2-fold symmetrical on binding to RuvC with unstacked arms; it has a different conformation from HJ DNA in complex with RuvA. In the full resolvosome a probable DNA-RuvA(4)-RuvB(12)-RuvC(2) complex forms which resolves the HJ.</text>
</comment>
<sequence length="173" mass="18614">MAIILGIDPGSRITGYGVIQTNGRHLHYLGSGCIRLPDEELPQRLKVIYDGVCELIKQFQPTEFAIERVFMGRNADSALKLGQARGSAIVAAMNNELPVDEYSPTQIKQAVVGSGGAKKEQVQHMVASILKLPGIPQADAADALAIAITHAHMQRGLVAMAGKATARVGRRYR</sequence>
<evidence type="ECO:0000256" key="1">
    <source>
        <dbReference type="ARBA" id="ARBA00009518"/>
    </source>
</evidence>
<comment type="catalytic activity">
    <reaction evidence="12 13">
        <text>Endonucleolytic cleavage at a junction such as a reciprocal single-stranded crossover between two homologous DNA duplexes (Holliday junction).</text>
        <dbReference type="EC" id="3.1.21.10"/>
    </reaction>
</comment>
<keyword evidence="6 13" id="KW-0227">DNA damage</keyword>
<dbReference type="NCBIfam" id="TIGR00228">
    <property type="entry name" value="ruvC"/>
    <property type="match status" value="1"/>
</dbReference>
<evidence type="ECO:0000256" key="11">
    <source>
        <dbReference type="ARBA" id="ARBA00023204"/>
    </source>
</evidence>
<dbReference type="GO" id="GO:0008821">
    <property type="term" value="F:crossover junction DNA endonuclease activity"/>
    <property type="evidence" value="ECO:0007669"/>
    <property type="project" value="UniProtKB-UniRule"/>
</dbReference>
<dbReference type="RefSeq" id="WP_168659706.1">
    <property type="nucleotide sequence ID" value="NZ_CP051180.1"/>
</dbReference>
<evidence type="ECO:0000256" key="7">
    <source>
        <dbReference type="ARBA" id="ARBA00022801"/>
    </source>
</evidence>
<dbReference type="NCBIfam" id="NF000711">
    <property type="entry name" value="PRK00039.2-1"/>
    <property type="match status" value="1"/>
</dbReference>
<comment type="subcellular location">
    <subcellularLocation>
        <location evidence="13">Cytoplasm</location>
    </subcellularLocation>
</comment>
<feature type="binding site" evidence="13">
    <location>
        <position position="8"/>
    </location>
    <ligand>
        <name>Mg(2+)</name>
        <dbReference type="ChEBI" id="CHEBI:18420"/>
        <label>1</label>
    </ligand>
</feature>
<feature type="binding site" evidence="13">
    <location>
        <position position="67"/>
    </location>
    <ligand>
        <name>Mg(2+)</name>
        <dbReference type="ChEBI" id="CHEBI:18420"/>
        <label>2</label>
    </ligand>
</feature>
<dbReference type="GO" id="GO:0006310">
    <property type="term" value="P:DNA recombination"/>
    <property type="evidence" value="ECO:0007669"/>
    <property type="project" value="UniProtKB-UniRule"/>
</dbReference>
<evidence type="ECO:0000256" key="13">
    <source>
        <dbReference type="HAMAP-Rule" id="MF_00034"/>
    </source>
</evidence>